<evidence type="ECO:0000313" key="8">
    <source>
        <dbReference type="Proteomes" id="UP000670776"/>
    </source>
</evidence>
<dbReference type="Gene3D" id="2.60.120.560">
    <property type="entry name" value="Exo-inulinase, domain 1"/>
    <property type="match status" value="1"/>
</dbReference>
<evidence type="ECO:0000256" key="3">
    <source>
        <dbReference type="ARBA" id="ARBA00023295"/>
    </source>
</evidence>
<organism evidence="7 8">
    <name type="scientific">Mariniflexile gromovii</name>
    <dbReference type="NCBI Taxonomy" id="362523"/>
    <lineage>
        <taxon>Bacteria</taxon>
        <taxon>Pseudomonadati</taxon>
        <taxon>Bacteroidota</taxon>
        <taxon>Flavobacteriia</taxon>
        <taxon>Flavobacteriales</taxon>
        <taxon>Flavobacteriaceae</taxon>
        <taxon>Mariniflexile</taxon>
    </lineage>
</organism>
<dbReference type="InterPro" id="IPR013189">
    <property type="entry name" value="Glyco_hydro_32_C"/>
</dbReference>
<dbReference type="Gene3D" id="2.115.10.20">
    <property type="entry name" value="Glycosyl hydrolase domain, family 43"/>
    <property type="match status" value="1"/>
</dbReference>
<dbReference type="PANTHER" id="PTHR42800">
    <property type="entry name" value="EXOINULINASE INUD (AFU_ORTHOLOGUE AFUA_5G00480)"/>
    <property type="match status" value="1"/>
</dbReference>
<dbReference type="SUPFAM" id="SSF49899">
    <property type="entry name" value="Concanavalin A-like lectins/glucanases"/>
    <property type="match status" value="1"/>
</dbReference>
<dbReference type="SMART" id="SM00640">
    <property type="entry name" value="Glyco_32"/>
    <property type="match status" value="1"/>
</dbReference>
<evidence type="ECO:0000256" key="1">
    <source>
        <dbReference type="ARBA" id="ARBA00009902"/>
    </source>
</evidence>
<dbReference type="InterPro" id="IPR013320">
    <property type="entry name" value="ConA-like_dom_sf"/>
</dbReference>
<comment type="similarity">
    <text evidence="1 4">Belongs to the glycosyl hydrolase 32 family.</text>
</comment>
<comment type="caution">
    <text evidence="7">The sequence shown here is derived from an EMBL/GenBank/DDBJ whole genome shotgun (WGS) entry which is preliminary data.</text>
</comment>
<keyword evidence="8" id="KW-1185">Reference proteome</keyword>
<dbReference type="Pfam" id="PF08244">
    <property type="entry name" value="Glyco_hydro_32C"/>
    <property type="match status" value="1"/>
</dbReference>
<name>A0ABS4BQ40_9FLAO</name>
<dbReference type="PROSITE" id="PS51257">
    <property type="entry name" value="PROKAR_LIPOPROTEIN"/>
    <property type="match status" value="1"/>
</dbReference>
<dbReference type="EMBL" id="JAGJCB010000002">
    <property type="protein sequence ID" value="MBP0902647.1"/>
    <property type="molecule type" value="Genomic_DNA"/>
</dbReference>
<dbReference type="InterPro" id="IPR018053">
    <property type="entry name" value="Glyco_hydro_32_AS"/>
</dbReference>
<dbReference type="SUPFAM" id="SSF75005">
    <property type="entry name" value="Arabinanase/levansucrase/invertase"/>
    <property type="match status" value="1"/>
</dbReference>
<accession>A0ABS4BQ40</accession>
<evidence type="ECO:0000259" key="6">
    <source>
        <dbReference type="Pfam" id="PF08244"/>
    </source>
</evidence>
<proteinExistence type="inferred from homology"/>
<keyword evidence="3 4" id="KW-0326">Glycosidase</keyword>
<evidence type="ECO:0000313" key="7">
    <source>
        <dbReference type="EMBL" id="MBP0902647.1"/>
    </source>
</evidence>
<protein>
    <submittedName>
        <fullName evidence="7">Glycoside hydrolase family 32 protein</fullName>
    </submittedName>
</protein>
<dbReference type="CDD" id="cd18622">
    <property type="entry name" value="GH32_Inu-like"/>
    <property type="match status" value="1"/>
</dbReference>
<dbReference type="InterPro" id="IPR013148">
    <property type="entry name" value="Glyco_hydro_32_N"/>
</dbReference>
<gene>
    <name evidence="7" type="ORF">J8H85_02295</name>
</gene>
<dbReference type="PROSITE" id="PS00609">
    <property type="entry name" value="GLYCOSYL_HYDROL_F32"/>
    <property type="match status" value="1"/>
</dbReference>
<dbReference type="InterPro" id="IPR023296">
    <property type="entry name" value="Glyco_hydro_beta-prop_sf"/>
</dbReference>
<dbReference type="PANTHER" id="PTHR42800:SF1">
    <property type="entry name" value="EXOINULINASE INUD (AFU_ORTHOLOGUE AFUA_5G00480)"/>
    <property type="match status" value="1"/>
</dbReference>
<keyword evidence="2 4" id="KW-0378">Hydrolase</keyword>
<feature type="domain" description="Glycosyl hydrolase family 32 C-terminal" evidence="6">
    <location>
        <begin position="382"/>
        <end position="534"/>
    </location>
</feature>
<reference evidence="7 8" key="1">
    <citation type="submission" date="2021-04" db="EMBL/GenBank/DDBJ databases">
        <title>Mariniflexile gromovii gen. nov., sp. nov., a gliding bacterium isolated from the sea urchin Strongylocentrotus intermedius.</title>
        <authorList>
            <person name="Ko S."/>
            <person name="Le V."/>
            <person name="Ahn C.-Y."/>
            <person name="Oh H.-M."/>
        </authorList>
    </citation>
    <scope>NUCLEOTIDE SEQUENCE [LARGE SCALE GENOMIC DNA]</scope>
    <source>
        <strain evidence="7 8">KCTC 12570</strain>
    </source>
</reference>
<feature type="domain" description="Glycosyl hydrolase family 32 N-terminal" evidence="5">
    <location>
        <begin position="52"/>
        <end position="377"/>
    </location>
</feature>
<sequence>MKRINNPKFVITILLLSLFVSCKNKTEESQITENKSDKTTYSEEDLYRPNFHFTPKKGWMNDPNGMFYKDGFYHLYFQHYPNGNTWGPMHWGHAISTDMVTWKEMPIAIYPDEKGYIFSGSSVVDVNNSSGFSKNGIAPIIAMFTYHDMDGEKAGKLNYQSQAIAYSLDEGQTFTKYSENPVIKNPGIKDFRDPKMFWDSIHKKWLMVLAAGQKIMFYSSLNLKDWKLESDFGDGIGGHGGVWECPDLFPMKVQGTDEVKWVLLVSINPGGPNGGSATQYFIGDFDGKKFTIDASFENDLNKSEYKSIWIDYGKDNYAGVTWSNIPDSDGRKLFVGWMSNWDYANVVPTERWRSAMTVARQIELQKENASYRLLSQPVKELTKYKSTKYKREDIAIKGVTKIIDSDAIDLSSAEIQFKISDLKNNGFTFKLTNKQDDTLAFGYNTSDKNFFVDRRKSGKTAFSEKFADRISFAKRTSTNVNISGTIILDKTSIELFFDNGETVMTEIFFPNSPFEKLSIEPKDQEFILDNIEIHKLNIN</sequence>
<evidence type="ECO:0000256" key="2">
    <source>
        <dbReference type="ARBA" id="ARBA00022801"/>
    </source>
</evidence>
<dbReference type="RefSeq" id="WP_209652292.1">
    <property type="nucleotide sequence ID" value="NZ_JAGJCB010000002.1"/>
</dbReference>
<dbReference type="Proteomes" id="UP000670776">
    <property type="component" value="Unassembled WGS sequence"/>
</dbReference>
<evidence type="ECO:0000256" key="4">
    <source>
        <dbReference type="RuleBase" id="RU362110"/>
    </source>
</evidence>
<dbReference type="InterPro" id="IPR001362">
    <property type="entry name" value="Glyco_hydro_32"/>
</dbReference>
<dbReference type="GO" id="GO:0016787">
    <property type="term" value="F:hydrolase activity"/>
    <property type="evidence" value="ECO:0007669"/>
    <property type="project" value="UniProtKB-KW"/>
</dbReference>
<dbReference type="Pfam" id="PF00251">
    <property type="entry name" value="Glyco_hydro_32N"/>
    <property type="match status" value="1"/>
</dbReference>
<evidence type="ECO:0000259" key="5">
    <source>
        <dbReference type="Pfam" id="PF00251"/>
    </source>
</evidence>